<dbReference type="RefSeq" id="WP_061331052.1">
    <property type="nucleotide sequence ID" value="NZ_LOCO01000002.1"/>
</dbReference>
<name>A0A137SH30_9GAMM</name>
<dbReference type="Gene3D" id="1.10.260.40">
    <property type="entry name" value="lambda repressor-like DNA-binding domains"/>
    <property type="match status" value="1"/>
</dbReference>
<evidence type="ECO:0000313" key="3">
    <source>
        <dbReference type="Proteomes" id="UP000070282"/>
    </source>
</evidence>
<reference evidence="3" key="1">
    <citation type="submission" date="2015-12" db="EMBL/GenBank/DDBJ databases">
        <authorList>
            <person name="Lima A."/>
            <person name="Farahani Zayas N."/>
            <person name="Castro Da Silva M.A."/>
            <person name="Cabral A."/>
            <person name="Pessatti M.L."/>
        </authorList>
    </citation>
    <scope>NUCLEOTIDE SEQUENCE [LARGE SCALE GENOMIC DNA]</scope>
    <source>
        <strain evidence="3">LAMA 842</strain>
    </source>
</reference>
<dbReference type="InterPro" id="IPR001387">
    <property type="entry name" value="Cro/C1-type_HTH"/>
</dbReference>
<dbReference type="EMBL" id="LOCO01000002">
    <property type="protein sequence ID" value="KXO11744.1"/>
    <property type="molecule type" value="Genomic_DNA"/>
</dbReference>
<accession>A0A137SH30</accession>
<dbReference type="PATRIC" id="fig|1306954.6.peg.1569"/>
<protein>
    <submittedName>
        <fullName evidence="2">Uncharacterized protein</fullName>
    </submittedName>
</protein>
<dbReference type="GO" id="GO:0003677">
    <property type="term" value="F:DNA binding"/>
    <property type="evidence" value="ECO:0007669"/>
    <property type="project" value="InterPro"/>
</dbReference>
<comment type="caution">
    <text evidence="2">The sequence shown here is derived from an EMBL/GenBank/DDBJ whole genome shotgun (WGS) entry which is preliminary data.</text>
</comment>
<gene>
    <name evidence="2" type="ORF">J122_619</name>
</gene>
<feature type="coiled-coil region" evidence="1">
    <location>
        <begin position="91"/>
        <end position="121"/>
    </location>
</feature>
<dbReference type="AlphaFoldDB" id="A0A137SH30"/>
<dbReference type="SUPFAM" id="SSF47413">
    <property type="entry name" value="lambda repressor-like DNA-binding domains"/>
    <property type="match status" value="1"/>
</dbReference>
<keyword evidence="1" id="KW-0175">Coiled coil</keyword>
<proteinExistence type="predicted"/>
<sequence>MRYLQSFHRRLRQLRQTGQLSLADVADMCGVDEARVGSWEATDPKQRSYPGVSELLDVCLKTETPLDQLLDMDDGGDSGQLELPGLAFSNSDDLSVALKELERELNRLQLSEEELELLRRFRKATAENRRMVLQLLGR</sequence>
<keyword evidence="3" id="KW-1185">Reference proteome</keyword>
<organism evidence="2 3">
    <name type="scientific">Marinobacter excellens LAMA 842</name>
    <dbReference type="NCBI Taxonomy" id="1306954"/>
    <lineage>
        <taxon>Bacteria</taxon>
        <taxon>Pseudomonadati</taxon>
        <taxon>Pseudomonadota</taxon>
        <taxon>Gammaproteobacteria</taxon>
        <taxon>Pseudomonadales</taxon>
        <taxon>Marinobacteraceae</taxon>
        <taxon>Marinobacter</taxon>
    </lineage>
</organism>
<evidence type="ECO:0000256" key="1">
    <source>
        <dbReference type="SAM" id="Coils"/>
    </source>
</evidence>
<evidence type="ECO:0000313" key="2">
    <source>
        <dbReference type="EMBL" id="KXO11744.1"/>
    </source>
</evidence>
<dbReference type="InterPro" id="IPR010982">
    <property type="entry name" value="Lambda_DNA-bd_dom_sf"/>
</dbReference>
<dbReference type="CDD" id="cd00093">
    <property type="entry name" value="HTH_XRE"/>
    <property type="match status" value="1"/>
</dbReference>
<dbReference type="Proteomes" id="UP000070282">
    <property type="component" value="Unassembled WGS sequence"/>
</dbReference>